<keyword evidence="9" id="KW-1133">Transmembrane helix</keyword>
<dbReference type="PRINTS" id="PR00344">
    <property type="entry name" value="BCTRLSENSOR"/>
</dbReference>
<evidence type="ECO:0000259" key="10">
    <source>
        <dbReference type="PROSITE" id="PS50109"/>
    </source>
</evidence>
<dbReference type="Pfam" id="PF00512">
    <property type="entry name" value="HisKA"/>
    <property type="match status" value="1"/>
</dbReference>
<dbReference type="Gene3D" id="3.30.565.10">
    <property type="entry name" value="Histidine kinase-like ATPase, C-terminal domain"/>
    <property type="match status" value="1"/>
</dbReference>
<dbReference type="InterPro" id="IPR036097">
    <property type="entry name" value="HisK_dim/P_sf"/>
</dbReference>
<evidence type="ECO:0000256" key="5">
    <source>
        <dbReference type="ARBA" id="ARBA00022741"/>
    </source>
</evidence>
<keyword evidence="12" id="KW-1185">Reference proteome</keyword>
<dbReference type="SMART" id="SM00388">
    <property type="entry name" value="HisKA"/>
    <property type="match status" value="1"/>
</dbReference>
<dbReference type="EC" id="2.7.13.3" evidence="2"/>
<dbReference type="PANTHER" id="PTHR43065">
    <property type="entry name" value="SENSOR HISTIDINE KINASE"/>
    <property type="match status" value="1"/>
</dbReference>
<evidence type="ECO:0000256" key="3">
    <source>
        <dbReference type="ARBA" id="ARBA00022553"/>
    </source>
</evidence>
<feature type="transmembrane region" description="Helical" evidence="9">
    <location>
        <begin position="130"/>
        <end position="151"/>
    </location>
</feature>
<evidence type="ECO:0000313" key="12">
    <source>
        <dbReference type="Proteomes" id="UP000464468"/>
    </source>
</evidence>
<dbReference type="CDD" id="cd00082">
    <property type="entry name" value="HisKA"/>
    <property type="match status" value="1"/>
</dbReference>
<keyword evidence="9" id="KW-0472">Membrane</keyword>
<keyword evidence="9" id="KW-0812">Transmembrane</keyword>
<reference evidence="11 12" key="1">
    <citation type="submission" date="2020-01" db="EMBL/GenBank/DDBJ databases">
        <title>Sphingomonas sp. C33 whole genome sequece.</title>
        <authorList>
            <person name="Park C."/>
        </authorList>
    </citation>
    <scope>NUCLEOTIDE SEQUENCE [LARGE SCALE GENOMIC DNA]</scope>
    <source>
        <strain evidence="11 12">C33</strain>
    </source>
</reference>
<dbReference type="PROSITE" id="PS50109">
    <property type="entry name" value="HIS_KIN"/>
    <property type="match status" value="1"/>
</dbReference>
<gene>
    <name evidence="11" type="ORF">GVO57_13675</name>
</gene>
<sequence length="570" mass="62726">MLFVGEVRRFATSFESTRQDIGRHVALLVTAQHHNPKTLWGMHDFRSENVSARLLIVPDRARLPATDDLKRLLGCKNFDDRDQPAVNDQSTFAYWVTACHVRTVEVPGTGMTVSYASSLRPFALAAYTRLLIDLLGFSIVVAIGIAINLWLKRRLDRSLDTWDNMLSHFGEPGLKPQRPMPFAEFQRPVSLFIEKNNSFTEALAERDAISKAIAKLKQGIDLILVADISYDVAAGVLRFVSLDRETGRQTIAISVHDADQQSFTNICAQSEAIVELRVKDRPPTDWFLAVLRDNQGYGRWSGGCFLRLRQAKVAEDMMMHQARLTDLGGMASALSHELRQPLFTIALAAENGLMQLEAHDHPAGPDVARKLRRIEEQVGRARAIIDRISRYGRIDSGDGEPFELVEAVTAATNFMRPLLVAQDVRLRIGSALPTPVLATMPRVALEQIIVNAIQNSLDAIASRREHGPARSSADRIDILVAEGDGGIDISVHDSGIGLGKDAAHAAFDPFFTTKAAGKGTGLGLYISRQIMLEVGGSVTIRDGERGGAVLTVRLPETILRRRKAEIGHAA</sequence>
<keyword evidence="7" id="KW-0067">ATP-binding</keyword>
<name>A0A7Z2NXJ0_9SPHN</name>
<dbReference type="GO" id="GO:0005524">
    <property type="term" value="F:ATP binding"/>
    <property type="evidence" value="ECO:0007669"/>
    <property type="project" value="UniProtKB-KW"/>
</dbReference>
<dbReference type="KEGG" id="schy:GVO57_13675"/>
<dbReference type="AlphaFoldDB" id="A0A7Z2NXJ0"/>
<dbReference type="GO" id="GO:0000155">
    <property type="term" value="F:phosphorelay sensor kinase activity"/>
    <property type="evidence" value="ECO:0007669"/>
    <property type="project" value="InterPro"/>
</dbReference>
<dbReference type="SUPFAM" id="SSF47384">
    <property type="entry name" value="Homodimeric domain of signal transducing histidine kinase"/>
    <property type="match status" value="1"/>
</dbReference>
<dbReference type="InterPro" id="IPR036890">
    <property type="entry name" value="HATPase_C_sf"/>
</dbReference>
<evidence type="ECO:0000256" key="4">
    <source>
        <dbReference type="ARBA" id="ARBA00022679"/>
    </source>
</evidence>
<dbReference type="Proteomes" id="UP000464468">
    <property type="component" value="Chromosome"/>
</dbReference>
<evidence type="ECO:0000256" key="8">
    <source>
        <dbReference type="ARBA" id="ARBA00023012"/>
    </source>
</evidence>
<keyword evidence="5" id="KW-0547">Nucleotide-binding</keyword>
<feature type="domain" description="Histidine kinase" evidence="10">
    <location>
        <begin position="333"/>
        <end position="558"/>
    </location>
</feature>
<dbReference type="Gene3D" id="1.10.287.130">
    <property type="match status" value="1"/>
</dbReference>
<dbReference type="EMBL" id="CP047895">
    <property type="protein sequence ID" value="QHL91653.1"/>
    <property type="molecule type" value="Genomic_DNA"/>
</dbReference>
<evidence type="ECO:0000256" key="9">
    <source>
        <dbReference type="SAM" id="Phobius"/>
    </source>
</evidence>
<dbReference type="InterPro" id="IPR004358">
    <property type="entry name" value="Sig_transdc_His_kin-like_C"/>
</dbReference>
<dbReference type="InterPro" id="IPR003661">
    <property type="entry name" value="HisK_dim/P_dom"/>
</dbReference>
<accession>A0A7Z2NXJ0</accession>
<dbReference type="Pfam" id="PF02518">
    <property type="entry name" value="HATPase_c"/>
    <property type="match status" value="1"/>
</dbReference>
<organism evidence="11 12">
    <name type="scientific">Sphingomonas changnyeongensis</name>
    <dbReference type="NCBI Taxonomy" id="2698679"/>
    <lineage>
        <taxon>Bacteria</taxon>
        <taxon>Pseudomonadati</taxon>
        <taxon>Pseudomonadota</taxon>
        <taxon>Alphaproteobacteria</taxon>
        <taxon>Sphingomonadales</taxon>
        <taxon>Sphingomonadaceae</taxon>
        <taxon>Sphingomonas</taxon>
    </lineage>
</organism>
<proteinExistence type="predicted"/>
<dbReference type="InterPro" id="IPR003594">
    <property type="entry name" value="HATPase_dom"/>
</dbReference>
<dbReference type="SUPFAM" id="SSF55874">
    <property type="entry name" value="ATPase domain of HSP90 chaperone/DNA topoisomerase II/histidine kinase"/>
    <property type="match status" value="1"/>
</dbReference>
<evidence type="ECO:0000313" key="11">
    <source>
        <dbReference type="EMBL" id="QHL91653.1"/>
    </source>
</evidence>
<dbReference type="PANTHER" id="PTHR43065:SF10">
    <property type="entry name" value="PEROXIDE STRESS-ACTIVATED HISTIDINE KINASE MAK3"/>
    <property type="match status" value="1"/>
</dbReference>
<dbReference type="InterPro" id="IPR005467">
    <property type="entry name" value="His_kinase_dom"/>
</dbReference>
<comment type="catalytic activity">
    <reaction evidence="1">
        <text>ATP + protein L-histidine = ADP + protein N-phospho-L-histidine.</text>
        <dbReference type="EC" id="2.7.13.3"/>
    </reaction>
</comment>
<keyword evidence="4" id="KW-0808">Transferase</keyword>
<evidence type="ECO:0000256" key="2">
    <source>
        <dbReference type="ARBA" id="ARBA00012438"/>
    </source>
</evidence>
<keyword evidence="8" id="KW-0902">Two-component regulatory system</keyword>
<evidence type="ECO:0000256" key="6">
    <source>
        <dbReference type="ARBA" id="ARBA00022777"/>
    </source>
</evidence>
<evidence type="ECO:0000256" key="7">
    <source>
        <dbReference type="ARBA" id="ARBA00022840"/>
    </source>
</evidence>
<dbReference type="SMART" id="SM00387">
    <property type="entry name" value="HATPase_c"/>
    <property type="match status" value="1"/>
</dbReference>
<keyword evidence="3" id="KW-0597">Phosphoprotein</keyword>
<keyword evidence="6" id="KW-0418">Kinase</keyword>
<protein>
    <recommendedName>
        <fullName evidence="2">histidine kinase</fullName>
        <ecNumber evidence="2">2.7.13.3</ecNumber>
    </recommendedName>
</protein>
<evidence type="ECO:0000256" key="1">
    <source>
        <dbReference type="ARBA" id="ARBA00000085"/>
    </source>
</evidence>